<feature type="transmembrane region" description="Helical" evidence="6">
    <location>
        <begin position="112"/>
        <end position="128"/>
    </location>
</feature>
<dbReference type="GO" id="GO:0016020">
    <property type="term" value="C:membrane"/>
    <property type="evidence" value="ECO:0007669"/>
    <property type="project" value="UniProtKB-SubCell"/>
</dbReference>
<accession>A0A1I7H777</accession>
<organism evidence="7 8">
    <name type="scientific">Pustulibacterium marinum</name>
    <dbReference type="NCBI Taxonomy" id="1224947"/>
    <lineage>
        <taxon>Bacteria</taxon>
        <taxon>Pseudomonadati</taxon>
        <taxon>Bacteroidota</taxon>
        <taxon>Flavobacteriia</taxon>
        <taxon>Flavobacteriales</taxon>
        <taxon>Flavobacteriaceae</taxon>
        <taxon>Pustulibacterium</taxon>
    </lineage>
</organism>
<dbReference type="STRING" id="1224947.SAMN05216480_107150"/>
<feature type="transmembrane region" description="Helical" evidence="6">
    <location>
        <begin position="175"/>
        <end position="192"/>
    </location>
</feature>
<keyword evidence="4 6" id="KW-1133">Transmembrane helix</keyword>
<evidence type="ECO:0000256" key="1">
    <source>
        <dbReference type="ARBA" id="ARBA00004141"/>
    </source>
</evidence>
<protein>
    <submittedName>
        <fullName evidence="7">4-hydroxybenzoate polyprenyltransferase</fullName>
    </submittedName>
</protein>
<dbReference type="CDD" id="cd13961">
    <property type="entry name" value="PT_UbiA_DGGGPS"/>
    <property type="match status" value="1"/>
</dbReference>
<dbReference type="InterPro" id="IPR044878">
    <property type="entry name" value="UbiA_sf"/>
</dbReference>
<evidence type="ECO:0000256" key="4">
    <source>
        <dbReference type="ARBA" id="ARBA00022989"/>
    </source>
</evidence>
<dbReference type="PRINTS" id="PR00173">
    <property type="entry name" value="EDTRNSPORT"/>
</dbReference>
<dbReference type="Pfam" id="PF01040">
    <property type="entry name" value="UbiA"/>
    <property type="match status" value="1"/>
</dbReference>
<name>A0A1I7H777_9FLAO</name>
<feature type="transmembrane region" description="Helical" evidence="6">
    <location>
        <begin position="39"/>
        <end position="58"/>
    </location>
</feature>
<feature type="transmembrane region" description="Helical" evidence="6">
    <location>
        <begin position="251"/>
        <end position="272"/>
    </location>
</feature>
<evidence type="ECO:0000256" key="2">
    <source>
        <dbReference type="ARBA" id="ARBA00022475"/>
    </source>
</evidence>
<evidence type="ECO:0000256" key="5">
    <source>
        <dbReference type="ARBA" id="ARBA00023136"/>
    </source>
</evidence>
<sequence>MQYLKLVRWPNLLIILVTQAVFKYFLIDYYFQETAMTNWQFWLLSLATICIAAAGYIINDIEDVDADMINRPDAVVIKKHISEKAAFNLFLILNCIGMILGFYLSYAVGQPNYAIIFVFSSGLLYLYATRFKSIIIVSNILISLLTAISILMVGVFTILPIMIANDAYVEMSKYIFIQLLIYAGFAFLINFLREIVKDAEDIDGDYNQEIQTIPIALGLKRTGIVVAIVTLAVAASVFILLYTQLYRFDIIIYYGILAILAPLIFIAIKAFMASKKKDFTLLKHLLKGVMITGIASVYIIFQFVLTA</sequence>
<dbReference type="AlphaFoldDB" id="A0A1I7H777"/>
<dbReference type="PANTHER" id="PTHR42723:SF1">
    <property type="entry name" value="CHLOROPHYLL SYNTHASE, CHLOROPLASTIC"/>
    <property type="match status" value="1"/>
</dbReference>
<dbReference type="NCBIfam" id="NF009512">
    <property type="entry name" value="PRK12872.1-1"/>
    <property type="match status" value="1"/>
</dbReference>
<feature type="transmembrane region" description="Helical" evidence="6">
    <location>
        <begin position="224"/>
        <end position="245"/>
    </location>
</feature>
<feature type="transmembrane region" description="Helical" evidence="6">
    <location>
        <begin position="86"/>
        <end position="106"/>
    </location>
</feature>
<feature type="transmembrane region" description="Helical" evidence="6">
    <location>
        <begin position="284"/>
        <end position="305"/>
    </location>
</feature>
<dbReference type="GO" id="GO:0016765">
    <property type="term" value="F:transferase activity, transferring alkyl or aryl (other than methyl) groups"/>
    <property type="evidence" value="ECO:0007669"/>
    <property type="project" value="InterPro"/>
</dbReference>
<keyword evidence="3 6" id="KW-0812">Transmembrane</keyword>
<proteinExistence type="predicted"/>
<feature type="transmembrane region" description="Helical" evidence="6">
    <location>
        <begin position="9"/>
        <end position="27"/>
    </location>
</feature>
<evidence type="ECO:0000313" key="8">
    <source>
        <dbReference type="Proteomes" id="UP000199138"/>
    </source>
</evidence>
<feature type="transmembrane region" description="Helical" evidence="6">
    <location>
        <begin position="140"/>
        <end position="163"/>
    </location>
</feature>
<dbReference type="RefSeq" id="WP_177229110.1">
    <property type="nucleotide sequence ID" value="NZ_FPBK01000007.1"/>
</dbReference>
<evidence type="ECO:0000313" key="7">
    <source>
        <dbReference type="EMBL" id="SFU56504.1"/>
    </source>
</evidence>
<reference evidence="7 8" key="1">
    <citation type="submission" date="2016-10" db="EMBL/GenBank/DDBJ databases">
        <authorList>
            <person name="de Groot N.N."/>
        </authorList>
    </citation>
    <scope>NUCLEOTIDE SEQUENCE [LARGE SCALE GENOMIC DNA]</scope>
    <source>
        <strain evidence="7 8">CGMCC 1.12333</strain>
    </source>
</reference>
<dbReference type="EMBL" id="FPBK01000007">
    <property type="protein sequence ID" value="SFU56504.1"/>
    <property type="molecule type" value="Genomic_DNA"/>
</dbReference>
<keyword evidence="5 6" id="KW-0472">Membrane</keyword>
<keyword evidence="7" id="KW-0808">Transferase</keyword>
<keyword evidence="8" id="KW-1185">Reference proteome</keyword>
<dbReference type="InterPro" id="IPR000537">
    <property type="entry name" value="UbiA_prenyltransferase"/>
</dbReference>
<comment type="subcellular location">
    <subcellularLocation>
        <location evidence="1">Membrane</location>
        <topology evidence="1">Multi-pass membrane protein</topology>
    </subcellularLocation>
</comment>
<gene>
    <name evidence="7" type="ORF">SAMN05216480_107150</name>
</gene>
<keyword evidence="2" id="KW-1003">Cell membrane</keyword>
<evidence type="ECO:0000256" key="6">
    <source>
        <dbReference type="SAM" id="Phobius"/>
    </source>
</evidence>
<dbReference type="Gene3D" id="1.10.357.140">
    <property type="entry name" value="UbiA prenyltransferase"/>
    <property type="match status" value="1"/>
</dbReference>
<dbReference type="PANTHER" id="PTHR42723">
    <property type="entry name" value="CHLOROPHYLL SYNTHASE"/>
    <property type="match status" value="1"/>
</dbReference>
<dbReference type="Proteomes" id="UP000199138">
    <property type="component" value="Unassembled WGS sequence"/>
</dbReference>
<evidence type="ECO:0000256" key="3">
    <source>
        <dbReference type="ARBA" id="ARBA00022692"/>
    </source>
</evidence>
<dbReference type="InterPro" id="IPR050475">
    <property type="entry name" value="Prenyltransferase_related"/>
</dbReference>